<dbReference type="PANTHER" id="PTHR11394:SF31">
    <property type="entry name" value="TASTE RECEPTOR TYPE 2 MEMBER 8"/>
    <property type="match status" value="1"/>
</dbReference>
<dbReference type="Gene3D" id="1.20.1070.10">
    <property type="entry name" value="Rhodopsin 7-helix transmembrane proteins"/>
    <property type="match status" value="1"/>
</dbReference>
<feature type="transmembrane region" description="Helical" evidence="15">
    <location>
        <begin position="228"/>
        <end position="251"/>
    </location>
</feature>
<proteinExistence type="inferred from homology"/>
<keyword evidence="6 15" id="KW-1133">Transmembrane helix</keyword>
<feature type="transmembrane region" description="Helical" evidence="15">
    <location>
        <begin position="12"/>
        <end position="36"/>
    </location>
</feature>
<feature type="transmembrane region" description="Helical" evidence="15">
    <location>
        <begin position="48"/>
        <end position="72"/>
    </location>
</feature>
<name>A0ABM0J9B3_ECHTE</name>
<evidence type="ECO:0000256" key="1">
    <source>
        <dbReference type="ARBA" id="ARBA00004141"/>
    </source>
</evidence>
<feature type="transmembrane region" description="Helical" evidence="15">
    <location>
        <begin position="87"/>
        <end position="109"/>
    </location>
</feature>
<evidence type="ECO:0000259" key="16">
    <source>
        <dbReference type="PROSITE" id="PS50262"/>
    </source>
</evidence>
<comment type="function">
    <text evidence="12">Receptor that may play a role in the perception of bitterness and is gustducin-linked. May play a role in sensing the chemical composition of the gastrointestinal content. The activity of this receptor may stimulate alpha gustducin, mediate PLC-beta-2 activation and lead to the gating of TRPM5.</text>
</comment>
<keyword evidence="17" id="KW-1185">Reference proteome</keyword>
<keyword evidence="11 14" id="KW-0807">Transducer</keyword>
<evidence type="ECO:0000256" key="5">
    <source>
        <dbReference type="ARBA" id="ARBA00022692"/>
    </source>
</evidence>
<feature type="transmembrane region" description="Helical" evidence="15">
    <location>
        <begin position="129"/>
        <end position="152"/>
    </location>
</feature>
<keyword evidence="8 14" id="KW-0472">Membrane</keyword>
<sequence>MLSIEDSIFMIIITGALIVGLLGNGFIGLVTCIDWVKKKKLTSIDYIFTSLAFSRISVICILEVDMILQIFYPDVSFASKIRVVNNLFWVLGNHSSSWFGTCLSVFYLLKIANFSHPLFLWLKWRIDRLTVPLLLLCCIISLLTFLALVMIVNSDDQLHITEEHNITELLYVSEFRQLTIFNIFGFMVIVPFAMSLISLFLLILSLWRHTKQVKHNAAGSRDPSTEAHVRAMTTVTSFVFLLFVYYLSYFLMASSYIVREKKLAVLFGETIAILYPTGHSLILLLGSNKLRQTSARMLMRVKTACMMQNLNFANRL</sequence>
<keyword evidence="3 14" id="KW-0919">Taste</keyword>
<keyword evidence="10" id="KW-0325">Glycoprotein</keyword>
<dbReference type="Proteomes" id="UP000694863">
    <property type="component" value="Unplaced"/>
</dbReference>
<feature type="domain" description="G-protein coupled receptors family 1 profile" evidence="16">
    <location>
        <begin position="23"/>
        <end position="283"/>
    </location>
</feature>
<evidence type="ECO:0000256" key="3">
    <source>
        <dbReference type="ARBA" id="ARBA00022480"/>
    </source>
</evidence>
<dbReference type="SUPFAM" id="SSF81321">
    <property type="entry name" value="Family A G protein-coupled receptor-like"/>
    <property type="match status" value="1"/>
</dbReference>
<evidence type="ECO:0000313" key="18">
    <source>
        <dbReference type="RefSeq" id="XP_004717728.1"/>
    </source>
</evidence>
<organism evidence="17 18">
    <name type="scientific">Echinops telfairi</name>
    <name type="common">Lesser hedgehog tenrec</name>
    <dbReference type="NCBI Taxonomy" id="9371"/>
    <lineage>
        <taxon>Eukaryota</taxon>
        <taxon>Metazoa</taxon>
        <taxon>Chordata</taxon>
        <taxon>Craniata</taxon>
        <taxon>Vertebrata</taxon>
        <taxon>Euteleostomi</taxon>
        <taxon>Mammalia</taxon>
        <taxon>Eutheria</taxon>
        <taxon>Afrotheria</taxon>
        <taxon>Tenrecidae</taxon>
        <taxon>Tenrecinae</taxon>
        <taxon>Echinops</taxon>
    </lineage>
</organism>
<dbReference type="InterPro" id="IPR017452">
    <property type="entry name" value="GPCR_Rhodpsn_7TM"/>
</dbReference>
<reference evidence="18" key="1">
    <citation type="submission" date="2025-08" db="UniProtKB">
        <authorList>
            <consortium name="RefSeq"/>
        </authorList>
    </citation>
    <scope>IDENTIFICATION</scope>
</reference>
<dbReference type="Pfam" id="PF05296">
    <property type="entry name" value="TAS2R"/>
    <property type="match status" value="1"/>
</dbReference>
<evidence type="ECO:0000256" key="7">
    <source>
        <dbReference type="ARBA" id="ARBA00023040"/>
    </source>
</evidence>
<keyword evidence="7 14" id="KW-0297">G-protein coupled receptor</keyword>
<evidence type="ECO:0000256" key="9">
    <source>
        <dbReference type="ARBA" id="ARBA00023170"/>
    </source>
</evidence>
<evidence type="ECO:0000256" key="6">
    <source>
        <dbReference type="ARBA" id="ARBA00022989"/>
    </source>
</evidence>
<evidence type="ECO:0000256" key="4">
    <source>
        <dbReference type="ARBA" id="ARBA00022606"/>
    </source>
</evidence>
<evidence type="ECO:0000256" key="11">
    <source>
        <dbReference type="ARBA" id="ARBA00023224"/>
    </source>
</evidence>
<evidence type="ECO:0000256" key="15">
    <source>
        <dbReference type="SAM" id="Phobius"/>
    </source>
</evidence>
<dbReference type="GeneID" id="101654384"/>
<evidence type="ECO:0000256" key="13">
    <source>
        <dbReference type="RuleBase" id="RU004423"/>
    </source>
</evidence>
<protein>
    <recommendedName>
        <fullName evidence="14">Taste receptor type 2</fullName>
    </recommendedName>
</protein>
<evidence type="ECO:0000256" key="2">
    <source>
        <dbReference type="ARBA" id="ARBA00007376"/>
    </source>
</evidence>
<feature type="transmembrane region" description="Helical" evidence="15">
    <location>
        <begin position="180"/>
        <end position="207"/>
    </location>
</feature>
<keyword evidence="5 14" id="KW-0812">Transmembrane</keyword>
<dbReference type="PROSITE" id="PS50262">
    <property type="entry name" value="G_PROTEIN_RECEP_F1_2"/>
    <property type="match status" value="1"/>
</dbReference>
<dbReference type="RefSeq" id="XP_004717728.1">
    <property type="nucleotide sequence ID" value="XM_004717671.1"/>
</dbReference>
<accession>A0ABM0J9B3</accession>
<evidence type="ECO:0000256" key="14">
    <source>
        <dbReference type="RuleBase" id="RU004424"/>
    </source>
</evidence>
<evidence type="ECO:0000313" key="17">
    <source>
        <dbReference type="Proteomes" id="UP000694863"/>
    </source>
</evidence>
<comment type="subcellular location">
    <subcellularLocation>
        <location evidence="1 14">Membrane</location>
        <topology evidence="1 14">Multi-pass membrane protein</topology>
    </subcellularLocation>
</comment>
<feature type="transmembrane region" description="Helical" evidence="15">
    <location>
        <begin position="263"/>
        <end position="286"/>
    </location>
</feature>
<evidence type="ECO:0000256" key="12">
    <source>
        <dbReference type="ARBA" id="ARBA00024847"/>
    </source>
</evidence>
<evidence type="ECO:0000256" key="10">
    <source>
        <dbReference type="ARBA" id="ARBA00023180"/>
    </source>
</evidence>
<evidence type="ECO:0000256" key="8">
    <source>
        <dbReference type="ARBA" id="ARBA00023136"/>
    </source>
</evidence>
<keyword evidence="9 14" id="KW-0675">Receptor</keyword>
<dbReference type="InterPro" id="IPR007960">
    <property type="entry name" value="TAS2R"/>
</dbReference>
<dbReference type="PANTHER" id="PTHR11394">
    <property type="entry name" value="TASTE RECEPTOR TYPE 2"/>
    <property type="match status" value="1"/>
</dbReference>
<keyword evidence="4 14" id="KW-0716">Sensory transduction</keyword>
<gene>
    <name evidence="18" type="primary">LOC101654384</name>
</gene>
<comment type="similarity">
    <text evidence="2 13">Belongs to the G-protein coupled receptor T2R family.</text>
</comment>